<dbReference type="KEGG" id="csv:101220727"/>
<protein>
    <submittedName>
        <fullName evidence="3">Uncharacterized protein</fullName>
    </submittedName>
</protein>
<evidence type="ECO:0000313" key="3">
    <source>
        <dbReference type="EMBL" id="KGN49326.1"/>
    </source>
</evidence>
<gene>
    <name evidence="3" type="ORF">Csa_6G520250</name>
</gene>
<dbReference type="GO" id="GO:0009639">
    <property type="term" value="P:response to red or far red light"/>
    <property type="evidence" value="ECO:0007669"/>
    <property type="project" value="InterPro"/>
</dbReference>
<sequence>METIKPKPSKKSKTRFAKTFQKVISLRNATRIASSNGICVLVSHNKFKEDSSIHGGKSQIFERTEEDVKARNRAVMEALVAKLFASVTSIKAAYAELQMAQSPYNSDAIQAADQAVVDELKVISELKRSFLKKELDLSPQVTLMLSEIQEQQSLMKTYEITIKKLQAESEQKDSGIVALKKKLGESISFNKSLEKKLNASGSLSMFDNLQFPLLNPTHFAQFLHYTLRSIRNFVKLMIREMESASWDLNAAVQCIVDSDTKFPEPTHRSFAFESFVCKTMFEGFTADANFILHNDSLTHDKQLNHQMFEKFKKLKPVNPKIFISQNPNSIFAKFTRSKYLQLVHAKMECSLFGNLNQRKILNSGGVPDTTFFAAFAEMSKRVWLLRCLAFSLHNDVTIFQVRKNSRFSEVYMQCVTEETLFSPADMNDSAVGSGSEPRVRFTVVPGFKIGETVVQSRVYLSPPSR</sequence>
<accession>A0A0A0KNM5</accession>
<feature type="domain" description="GIL1/IRKI C-terminal" evidence="2">
    <location>
        <begin position="398"/>
        <end position="459"/>
    </location>
</feature>
<name>A0A0A0KNM5_CUCSA</name>
<organism evidence="3 4">
    <name type="scientific">Cucumis sativus</name>
    <name type="common">Cucumber</name>
    <dbReference type="NCBI Taxonomy" id="3659"/>
    <lineage>
        <taxon>Eukaryota</taxon>
        <taxon>Viridiplantae</taxon>
        <taxon>Streptophyta</taxon>
        <taxon>Embryophyta</taxon>
        <taxon>Tracheophyta</taxon>
        <taxon>Spermatophyta</taxon>
        <taxon>Magnoliopsida</taxon>
        <taxon>eudicotyledons</taxon>
        <taxon>Gunneridae</taxon>
        <taxon>Pentapetalae</taxon>
        <taxon>rosids</taxon>
        <taxon>fabids</taxon>
        <taxon>Cucurbitales</taxon>
        <taxon>Cucurbitaceae</taxon>
        <taxon>Benincaseae</taxon>
        <taxon>Cucumis</taxon>
    </lineage>
</organism>
<reference evidence="3 4" key="3">
    <citation type="journal article" date="2010" name="BMC Genomics">
        <title>Transcriptome sequencing and comparative analysis of cucumber flowers with different sex types.</title>
        <authorList>
            <person name="Guo S."/>
            <person name="Zheng Y."/>
            <person name="Joung J.G."/>
            <person name="Liu S."/>
            <person name="Zhang Z."/>
            <person name="Crasta O.R."/>
            <person name="Sobral B.W."/>
            <person name="Xu Y."/>
            <person name="Huang S."/>
            <person name="Fei Z."/>
        </authorList>
    </citation>
    <scope>NUCLEOTIDE SEQUENCE [LARGE SCALE GENOMIC DNA]</scope>
    <source>
        <strain evidence="4">cv. 9930</strain>
    </source>
</reference>
<dbReference type="InterPro" id="IPR006943">
    <property type="entry name" value="DUF641_pln"/>
</dbReference>
<reference evidence="3 4" key="4">
    <citation type="journal article" date="2011" name="BMC Genomics">
        <title>RNA-Seq improves annotation of protein-coding genes in the cucumber genome.</title>
        <authorList>
            <person name="Li Z."/>
            <person name="Zhang Z."/>
            <person name="Yan P."/>
            <person name="Huang S."/>
            <person name="Fei Z."/>
            <person name="Lin K."/>
        </authorList>
    </citation>
    <scope>NUCLEOTIDE SEQUENCE [LARGE SCALE GENOMIC DNA]</scope>
    <source>
        <strain evidence="4">cv. 9930</strain>
    </source>
</reference>
<dbReference type="GO" id="GO:0009959">
    <property type="term" value="P:negative gravitropism"/>
    <property type="evidence" value="ECO:0007669"/>
    <property type="project" value="InterPro"/>
</dbReference>
<dbReference type="PANTHER" id="PTHR31161">
    <property type="entry name" value="PROTEIN GRAVITROPIC IN THE LIGHT 1"/>
    <property type="match status" value="1"/>
</dbReference>
<dbReference type="STRING" id="3659.A0A0A0KNM5"/>
<dbReference type="InterPro" id="IPR040225">
    <property type="entry name" value="GIL1-like"/>
</dbReference>
<keyword evidence="4" id="KW-1185">Reference proteome</keyword>
<proteinExistence type="predicted"/>
<evidence type="ECO:0000259" key="1">
    <source>
        <dbReference type="Pfam" id="PF04859"/>
    </source>
</evidence>
<dbReference type="Gramene" id="KGN49326">
    <property type="protein sequence ID" value="KGN49326"/>
    <property type="gene ID" value="Csa_6G520250"/>
</dbReference>
<evidence type="ECO:0000313" key="4">
    <source>
        <dbReference type="Proteomes" id="UP000029981"/>
    </source>
</evidence>
<dbReference type="EMBL" id="CM002927">
    <property type="protein sequence ID" value="KGN49326.1"/>
    <property type="molecule type" value="Genomic_DNA"/>
</dbReference>
<evidence type="ECO:0000259" key="2">
    <source>
        <dbReference type="Pfam" id="PF24994"/>
    </source>
</evidence>
<dbReference type="OrthoDB" id="1915848at2759"/>
<dbReference type="OMA" id="AYVELQM"/>
<dbReference type="InterPro" id="IPR056813">
    <property type="entry name" value="GIL1_IRKI_C"/>
</dbReference>
<dbReference type="eggNOG" id="ENOG502QTQE">
    <property type="taxonomic scope" value="Eukaryota"/>
</dbReference>
<dbReference type="Pfam" id="PF24994">
    <property type="entry name" value="GIL1_IRKI_C"/>
    <property type="match status" value="1"/>
</dbReference>
<dbReference type="Proteomes" id="UP000029981">
    <property type="component" value="Chromosome 6"/>
</dbReference>
<dbReference type="Pfam" id="PF04859">
    <property type="entry name" value="DUF641"/>
    <property type="match status" value="1"/>
</dbReference>
<reference evidence="3 4" key="2">
    <citation type="journal article" date="2009" name="PLoS ONE">
        <title>An integrated genetic and cytogenetic map of the cucumber genome.</title>
        <authorList>
            <person name="Ren Y."/>
            <person name="Zhang Z."/>
            <person name="Liu J."/>
            <person name="Staub J.E."/>
            <person name="Han Y."/>
            <person name="Cheng Z."/>
            <person name="Li X."/>
            <person name="Lu J."/>
            <person name="Miao H."/>
            <person name="Kang H."/>
            <person name="Xie B."/>
            <person name="Gu X."/>
            <person name="Wang X."/>
            <person name="Du Y."/>
            <person name="Jin W."/>
            <person name="Huang S."/>
        </authorList>
    </citation>
    <scope>NUCLEOTIDE SEQUENCE [LARGE SCALE GENOMIC DNA]</scope>
    <source>
        <strain evidence="4">cv. 9930</strain>
    </source>
</reference>
<feature type="domain" description="DUF641" evidence="1">
    <location>
        <begin position="72"/>
        <end position="196"/>
    </location>
</feature>
<dbReference type="AlphaFoldDB" id="A0A0A0KNM5"/>
<reference evidence="3 4" key="1">
    <citation type="journal article" date="2009" name="Nat. Genet.">
        <title>The genome of the cucumber, Cucumis sativus L.</title>
        <authorList>
            <person name="Huang S."/>
            <person name="Li R."/>
            <person name="Zhang Z."/>
            <person name="Li L."/>
            <person name="Gu X."/>
            <person name="Fan W."/>
            <person name="Lucas W.J."/>
            <person name="Wang X."/>
            <person name="Xie B."/>
            <person name="Ni P."/>
            <person name="Ren Y."/>
            <person name="Zhu H."/>
            <person name="Li J."/>
            <person name="Lin K."/>
            <person name="Jin W."/>
            <person name="Fei Z."/>
            <person name="Li G."/>
            <person name="Staub J."/>
            <person name="Kilian A."/>
            <person name="van der Vossen E.A."/>
            <person name="Wu Y."/>
            <person name="Guo J."/>
            <person name="He J."/>
            <person name="Jia Z."/>
            <person name="Ren Y."/>
            <person name="Tian G."/>
            <person name="Lu Y."/>
            <person name="Ruan J."/>
            <person name="Qian W."/>
            <person name="Wang M."/>
            <person name="Huang Q."/>
            <person name="Li B."/>
            <person name="Xuan Z."/>
            <person name="Cao J."/>
            <person name="Asan"/>
            <person name="Wu Z."/>
            <person name="Zhang J."/>
            <person name="Cai Q."/>
            <person name="Bai Y."/>
            <person name="Zhao B."/>
            <person name="Han Y."/>
            <person name="Li Y."/>
            <person name="Li X."/>
            <person name="Wang S."/>
            <person name="Shi Q."/>
            <person name="Liu S."/>
            <person name="Cho W.K."/>
            <person name="Kim J.Y."/>
            <person name="Xu Y."/>
            <person name="Heller-Uszynska K."/>
            <person name="Miao H."/>
            <person name="Cheng Z."/>
            <person name="Zhang S."/>
            <person name="Wu J."/>
            <person name="Yang Y."/>
            <person name="Kang H."/>
            <person name="Li M."/>
            <person name="Liang H."/>
            <person name="Ren X."/>
            <person name="Shi Z."/>
            <person name="Wen M."/>
            <person name="Jian M."/>
            <person name="Yang H."/>
            <person name="Zhang G."/>
            <person name="Yang Z."/>
            <person name="Chen R."/>
            <person name="Liu S."/>
            <person name="Li J."/>
            <person name="Ma L."/>
            <person name="Liu H."/>
            <person name="Zhou Y."/>
            <person name="Zhao J."/>
            <person name="Fang X."/>
            <person name="Li G."/>
            <person name="Fang L."/>
            <person name="Li Y."/>
            <person name="Liu D."/>
            <person name="Zheng H."/>
            <person name="Zhang Y."/>
            <person name="Qin N."/>
            <person name="Li Z."/>
            <person name="Yang G."/>
            <person name="Yang S."/>
            <person name="Bolund L."/>
            <person name="Kristiansen K."/>
            <person name="Zheng H."/>
            <person name="Li S."/>
            <person name="Zhang X."/>
            <person name="Yang H."/>
            <person name="Wang J."/>
            <person name="Sun R."/>
            <person name="Zhang B."/>
            <person name="Jiang S."/>
            <person name="Wang J."/>
            <person name="Du Y."/>
            <person name="Li S."/>
        </authorList>
    </citation>
    <scope>NUCLEOTIDE SEQUENCE [LARGE SCALE GENOMIC DNA]</scope>
    <source>
        <strain evidence="4">cv. 9930</strain>
    </source>
</reference>